<gene>
    <name evidence="6" type="ORF">M0R45_013195</name>
</gene>
<keyword evidence="3 5" id="KW-1133">Transmembrane helix</keyword>
<proteinExistence type="predicted"/>
<comment type="caution">
    <text evidence="6">The sequence shown here is derived from an EMBL/GenBank/DDBJ whole genome shotgun (WGS) entry which is preliminary data.</text>
</comment>
<evidence type="ECO:0000256" key="5">
    <source>
        <dbReference type="SAM" id="Phobius"/>
    </source>
</evidence>
<evidence type="ECO:0008006" key="8">
    <source>
        <dbReference type="Google" id="ProtNLM"/>
    </source>
</evidence>
<keyword evidence="7" id="KW-1185">Reference proteome</keyword>
<comment type="subcellular location">
    <subcellularLocation>
        <location evidence="1">Membrane</location>
        <topology evidence="1">Multi-pass membrane protein</topology>
    </subcellularLocation>
</comment>
<feature type="transmembrane region" description="Helical" evidence="5">
    <location>
        <begin position="88"/>
        <end position="109"/>
    </location>
</feature>
<feature type="transmembrane region" description="Helical" evidence="5">
    <location>
        <begin position="12"/>
        <end position="33"/>
    </location>
</feature>
<sequence>MATFARLFLQSLLKAMNSILGLVGIAMILYGLWMVRVWERDMDSSSFDRYTSAPWVICTFIGAGVALCVITCIGHLAANCGTGCCLSCYVLIIFVLLLLETAMAADVLLNSDWEKDLPYDPTGKFNDFKDFVESNFDMFKWIGLLIMLAQGFSILLAAALRSIGPNQESICDSDEEYASARLPLMNHIVQPPEYIVAAKNSSNWNVSIHSYLA</sequence>
<dbReference type="AlphaFoldDB" id="A0AAW1XIC3"/>
<evidence type="ECO:0000256" key="3">
    <source>
        <dbReference type="ARBA" id="ARBA00022989"/>
    </source>
</evidence>
<feature type="transmembrane region" description="Helical" evidence="5">
    <location>
        <begin position="138"/>
        <end position="160"/>
    </location>
</feature>
<dbReference type="GO" id="GO:0016020">
    <property type="term" value="C:membrane"/>
    <property type="evidence" value="ECO:0007669"/>
    <property type="project" value="UniProtKB-SubCell"/>
</dbReference>
<dbReference type="EMBL" id="JBEDUW010000003">
    <property type="protein sequence ID" value="KAK9936349.1"/>
    <property type="molecule type" value="Genomic_DNA"/>
</dbReference>
<keyword evidence="2 5" id="KW-0812">Transmembrane</keyword>
<organism evidence="6 7">
    <name type="scientific">Rubus argutus</name>
    <name type="common">Southern blackberry</name>
    <dbReference type="NCBI Taxonomy" id="59490"/>
    <lineage>
        <taxon>Eukaryota</taxon>
        <taxon>Viridiplantae</taxon>
        <taxon>Streptophyta</taxon>
        <taxon>Embryophyta</taxon>
        <taxon>Tracheophyta</taxon>
        <taxon>Spermatophyta</taxon>
        <taxon>Magnoliopsida</taxon>
        <taxon>eudicotyledons</taxon>
        <taxon>Gunneridae</taxon>
        <taxon>Pentapetalae</taxon>
        <taxon>rosids</taxon>
        <taxon>fabids</taxon>
        <taxon>Rosales</taxon>
        <taxon>Rosaceae</taxon>
        <taxon>Rosoideae</taxon>
        <taxon>Rosoideae incertae sedis</taxon>
        <taxon>Rubus</taxon>
    </lineage>
</organism>
<feature type="transmembrane region" description="Helical" evidence="5">
    <location>
        <begin position="53"/>
        <end position="76"/>
    </location>
</feature>
<reference evidence="6 7" key="1">
    <citation type="journal article" date="2023" name="G3 (Bethesda)">
        <title>A chromosome-length genome assembly and annotation of blackberry (Rubus argutus, cv. 'Hillquist').</title>
        <authorList>
            <person name="Bruna T."/>
            <person name="Aryal R."/>
            <person name="Dudchenko O."/>
            <person name="Sargent D.J."/>
            <person name="Mead D."/>
            <person name="Buti M."/>
            <person name="Cavallini A."/>
            <person name="Hytonen T."/>
            <person name="Andres J."/>
            <person name="Pham M."/>
            <person name="Weisz D."/>
            <person name="Mascagni F."/>
            <person name="Usai G."/>
            <person name="Natali L."/>
            <person name="Bassil N."/>
            <person name="Fernandez G.E."/>
            <person name="Lomsadze A."/>
            <person name="Armour M."/>
            <person name="Olukolu B."/>
            <person name="Poorten T."/>
            <person name="Britton C."/>
            <person name="Davik J."/>
            <person name="Ashrafi H."/>
            <person name="Aiden E.L."/>
            <person name="Borodovsky M."/>
            <person name="Worthington M."/>
        </authorList>
    </citation>
    <scope>NUCLEOTIDE SEQUENCE [LARGE SCALE GENOMIC DNA]</scope>
    <source>
        <strain evidence="6">PI 553951</strain>
    </source>
</reference>
<dbReference type="Proteomes" id="UP001457282">
    <property type="component" value="Unassembled WGS sequence"/>
</dbReference>
<accession>A0AAW1XIC3</accession>
<keyword evidence="4 5" id="KW-0472">Membrane</keyword>
<evidence type="ECO:0000313" key="6">
    <source>
        <dbReference type="EMBL" id="KAK9936349.1"/>
    </source>
</evidence>
<name>A0AAW1XIC3_RUBAR</name>
<evidence type="ECO:0000256" key="4">
    <source>
        <dbReference type="ARBA" id="ARBA00023136"/>
    </source>
</evidence>
<dbReference type="Pfam" id="PF00335">
    <property type="entry name" value="Tetraspanin"/>
    <property type="match status" value="1"/>
</dbReference>
<evidence type="ECO:0000256" key="2">
    <source>
        <dbReference type="ARBA" id="ARBA00022692"/>
    </source>
</evidence>
<protein>
    <recommendedName>
        <fullName evidence="8">Tetraspanin-19-like</fullName>
    </recommendedName>
</protein>
<evidence type="ECO:0000256" key="1">
    <source>
        <dbReference type="ARBA" id="ARBA00004141"/>
    </source>
</evidence>
<dbReference type="InterPro" id="IPR018499">
    <property type="entry name" value="Tetraspanin/Peripherin"/>
</dbReference>
<evidence type="ECO:0000313" key="7">
    <source>
        <dbReference type="Proteomes" id="UP001457282"/>
    </source>
</evidence>